<evidence type="ECO:0000313" key="2">
    <source>
        <dbReference type="Proteomes" id="UP000823749"/>
    </source>
</evidence>
<organism evidence="1 2">
    <name type="scientific">Rhododendron griersonianum</name>
    <dbReference type="NCBI Taxonomy" id="479676"/>
    <lineage>
        <taxon>Eukaryota</taxon>
        <taxon>Viridiplantae</taxon>
        <taxon>Streptophyta</taxon>
        <taxon>Embryophyta</taxon>
        <taxon>Tracheophyta</taxon>
        <taxon>Spermatophyta</taxon>
        <taxon>Magnoliopsida</taxon>
        <taxon>eudicotyledons</taxon>
        <taxon>Gunneridae</taxon>
        <taxon>Pentapetalae</taxon>
        <taxon>asterids</taxon>
        <taxon>Ericales</taxon>
        <taxon>Ericaceae</taxon>
        <taxon>Ericoideae</taxon>
        <taxon>Rhodoreae</taxon>
        <taxon>Rhododendron</taxon>
    </lineage>
</organism>
<dbReference type="AlphaFoldDB" id="A0AAV6J0Y7"/>
<evidence type="ECO:0000313" key="1">
    <source>
        <dbReference type="EMBL" id="KAG5533259.1"/>
    </source>
</evidence>
<protein>
    <submittedName>
        <fullName evidence="1">Uncharacterized protein</fullName>
    </submittedName>
</protein>
<gene>
    <name evidence="1" type="ORF">RHGRI_027453</name>
</gene>
<keyword evidence="2" id="KW-1185">Reference proteome</keyword>
<comment type="caution">
    <text evidence="1">The sequence shown here is derived from an EMBL/GenBank/DDBJ whole genome shotgun (WGS) entry which is preliminary data.</text>
</comment>
<dbReference type="Proteomes" id="UP000823749">
    <property type="component" value="Chromosome 9"/>
</dbReference>
<sequence length="131" mass="14908">MEIPRPKPLQFAGCLRIGGLCNGLVLLNSSEDLFMWNPFAGCCKKVLLIEFLKQYSNSSIMDVSGHCYDSSMDDYKVVMWVRDGETGTKKSQGVFPIPNGSRYIDSASRKYSFASQPLQSHYREEEEYMEI</sequence>
<dbReference type="EMBL" id="JACTNZ010000009">
    <property type="protein sequence ID" value="KAG5533259.1"/>
    <property type="molecule type" value="Genomic_DNA"/>
</dbReference>
<accession>A0AAV6J0Y7</accession>
<name>A0AAV6J0Y7_9ERIC</name>
<reference evidence="1" key="1">
    <citation type="submission" date="2020-08" db="EMBL/GenBank/DDBJ databases">
        <title>Plant Genome Project.</title>
        <authorList>
            <person name="Zhang R.-G."/>
        </authorList>
    </citation>
    <scope>NUCLEOTIDE SEQUENCE</scope>
    <source>
        <strain evidence="1">WSP0</strain>
        <tissue evidence="1">Leaf</tissue>
    </source>
</reference>
<proteinExistence type="predicted"/>